<dbReference type="Proteomes" id="UP000001554">
    <property type="component" value="Chromosome 1"/>
</dbReference>
<feature type="region of interest" description="Disordered" evidence="2">
    <location>
        <begin position="187"/>
        <end position="375"/>
    </location>
</feature>
<evidence type="ECO:0000313" key="3">
    <source>
        <dbReference type="Proteomes" id="UP000001554"/>
    </source>
</evidence>
<accession>A0A9J7KQ31</accession>
<dbReference type="OMA" id="ITSTLQX"/>
<dbReference type="RefSeq" id="XP_035668017.1">
    <property type="nucleotide sequence ID" value="XM_035812124.1"/>
</dbReference>
<proteinExistence type="predicted"/>
<feature type="region of interest" description="Disordered" evidence="2">
    <location>
        <begin position="437"/>
        <end position="462"/>
    </location>
</feature>
<dbReference type="InterPro" id="IPR026652">
    <property type="entry name" value="CEP128"/>
</dbReference>
<dbReference type="RefSeq" id="XP_035668026.1">
    <property type="nucleotide sequence ID" value="XM_035812133.1"/>
</dbReference>
<feature type="compositionally biased region" description="Polar residues" evidence="2">
    <location>
        <begin position="1159"/>
        <end position="1169"/>
    </location>
</feature>
<dbReference type="GO" id="GO:0000922">
    <property type="term" value="C:spindle pole"/>
    <property type="evidence" value="ECO:0000318"/>
    <property type="project" value="GO_Central"/>
</dbReference>
<feature type="region of interest" description="Disordered" evidence="2">
    <location>
        <begin position="700"/>
        <end position="746"/>
    </location>
</feature>
<feature type="compositionally biased region" description="Basic and acidic residues" evidence="2">
    <location>
        <begin position="713"/>
        <end position="726"/>
    </location>
</feature>
<feature type="region of interest" description="Disordered" evidence="2">
    <location>
        <begin position="502"/>
        <end position="532"/>
    </location>
</feature>
<evidence type="ECO:0000256" key="2">
    <source>
        <dbReference type="SAM" id="MobiDB-lite"/>
    </source>
</evidence>
<keyword evidence="1" id="KW-0175">Coiled coil</keyword>
<gene>
    <name evidence="4 5 6" type="primary">LOC118410413</name>
</gene>
<feature type="compositionally biased region" description="Basic and acidic residues" evidence="2">
    <location>
        <begin position="734"/>
        <end position="746"/>
    </location>
</feature>
<dbReference type="GO" id="GO:0005814">
    <property type="term" value="C:centriole"/>
    <property type="evidence" value="ECO:0000318"/>
    <property type="project" value="GO_Central"/>
</dbReference>
<keyword evidence="3" id="KW-1185">Reference proteome</keyword>
<reference evidence="3" key="1">
    <citation type="journal article" date="2020" name="Nat. Ecol. Evol.">
        <title>Deeply conserved synteny resolves early events in vertebrate evolution.</title>
        <authorList>
            <person name="Simakov O."/>
            <person name="Marletaz F."/>
            <person name="Yue J.X."/>
            <person name="O'Connell B."/>
            <person name="Jenkins J."/>
            <person name="Brandt A."/>
            <person name="Calef R."/>
            <person name="Tung C.H."/>
            <person name="Huang T.K."/>
            <person name="Schmutz J."/>
            <person name="Satoh N."/>
            <person name="Yu J.K."/>
            <person name="Putnam N.H."/>
            <person name="Green R.E."/>
            <person name="Rokhsar D.S."/>
        </authorList>
    </citation>
    <scope>NUCLEOTIDE SEQUENCE [LARGE SCALE GENOMIC DNA]</scope>
    <source>
        <strain evidence="3">S238N-H82</strain>
    </source>
</reference>
<feature type="compositionally biased region" description="Polar residues" evidence="2">
    <location>
        <begin position="387"/>
        <end position="402"/>
    </location>
</feature>
<feature type="region of interest" description="Disordered" evidence="2">
    <location>
        <begin position="103"/>
        <end position="147"/>
    </location>
</feature>
<feature type="compositionally biased region" description="Basic and acidic residues" evidence="2">
    <location>
        <begin position="362"/>
        <end position="375"/>
    </location>
</feature>
<sequence length="1178" mass="137278">MASADISSEDDDYGSRRRSRRGRRLPDPPSPRSSRRGILRTAASDNVVVDRVDRIATSLEDTNRNLRRMDRVLGEYSEVSEEQGTEIDRLRGRLARSAMRLQEERVRRTGPARGSTMRPSELDMASSGETRRYRPTSPLRNYESNVPRRRTGSTVRFLDGGDDDIHEVHQTVRDLTSDQLRMGEDLEREIDRRTRMEQETQRNLREMSDSLRRSSTSESASERVDRRLQQIQDDMKSQQRQLARRQEETASMSDRLRDAVSGNRTASRRADMAAESDRIMRERLADMESRKSQVESELEETKRRLNQSEGGREALMNQIEDLRGQLGHAERERVKMRDSLSMAESERTRRRQEQEELANSRQRREAYQLDPEKEGLLDEIRHLKSQVNGTRGTARQTVISEQAETERRRLEDEVRELRAQLSRSSGISVVEELKQTLDRSERQRQQLSDHLESLSKDLEKSDNKQARLMSQLKETTEQLQDSEHQRESLAVQLEDANKRLREVTRESDRYAEDLRSTRQGKEESDRQTEEIKNKAQEAVRQWKLKCRKLEREVDRQKHGASQMQERNEQLVKENEAMRQQAANSVHQIESLRREMDDTLRIRAEQAEQLKLRDVEVNELKGRNMDLDRELRETRQFMDKLDNELQTQTARSSALADDKRKLEEEVSLMKASYQRAHEETMHLQKDIKDLSTQRLELSSQLAEERTQRKALQKAHGELEERAQRSQEEAGTLARQLDKEQKTHVKEVSDLQTELQAIKSRESRKEQDLIRRAKRERAELDAEIQTLKVGLEEERAAAKLLKRQLENAQKDYNTAKEESDRLEELSSRLQKKYQRAKEDIQEKEHLVAEEGDAVKQLEDRLSSVRDKLTSQEEGQEILLRQVGREIDTLVDIATADSEVKFQALSSSKGLHSDPQRWLADITSKLQWLKEEVRLREDRERRLRGEIQKNNDKVKEVIRSTEVDRDYYTTEITKQSKLLDQMTNERQDLLDRTQEKNDIVRHLEGRVSELTHRLEETLRQTPGPPDRPMAAQLEDLQESQKQRDRIQERYAMYKEKLGSLQSELKGARKAAFEHKQAELDASLRSARLASMSPTASPIPRRGRVRVSESPPTLLRASSYRSRSPVLYSRARSPTRSPRSRSPIRSRSRSPEPAGNKKPLTDSLLSQNRTSSPVEVLHNNGR</sequence>
<evidence type="ECO:0000313" key="6">
    <source>
        <dbReference type="RefSeq" id="XP_035668033.1"/>
    </source>
</evidence>
<feature type="compositionally biased region" description="Basic residues" evidence="2">
    <location>
        <begin position="1134"/>
        <end position="1144"/>
    </location>
</feature>
<feature type="compositionally biased region" description="Basic and acidic residues" evidence="2">
    <location>
        <begin position="268"/>
        <end position="303"/>
    </location>
</feature>
<dbReference type="PANTHER" id="PTHR46657:SF1">
    <property type="entry name" value="CENTROSOMAL PROTEIN OF 128 KDA"/>
    <property type="match status" value="1"/>
</dbReference>
<reference evidence="4 5" key="2">
    <citation type="submission" date="2025-04" db="UniProtKB">
        <authorList>
            <consortium name="RefSeq"/>
        </authorList>
    </citation>
    <scope>IDENTIFICATION</scope>
    <source>
        <strain evidence="4 5">S238N-H82</strain>
        <tissue evidence="4 5">Testes</tissue>
    </source>
</reference>
<feature type="region of interest" description="Disordered" evidence="2">
    <location>
        <begin position="387"/>
        <end position="408"/>
    </location>
</feature>
<organism evidence="3 6">
    <name type="scientific">Branchiostoma floridae</name>
    <name type="common">Florida lancelet</name>
    <name type="synonym">Amphioxus</name>
    <dbReference type="NCBI Taxonomy" id="7739"/>
    <lineage>
        <taxon>Eukaryota</taxon>
        <taxon>Metazoa</taxon>
        <taxon>Chordata</taxon>
        <taxon>Cephalochordata</taxon>
        <taxon>Leptocardii</taxon>
        <taxon>Amphioxiformes</taxon>
        <taxon>Branchiostomatidae</taxon>
        <taxon>Branchiostoma</taxon>
    </lineage>
</organism>
<feature type="compositionally biased region" description="Basic and acidic residues" evidence="2">
    <location>
        <begin position="320"/>
        <end position="354"/>
    </location>
</feature>
<protein>
    <submittedName>
        <fullName evidence="4 5">Centrosomal protein of 128 kDa-like isoform X1</fullName>
    </submittedName>
</protein>
<dbReference type="OrthoDB" id="10046318at2759"/>
<feature type="region of interest" description="Disordered" evidence="2">
    <location>
        <begin position="1081"/>
        <end position="1178"/>
    </location>
</feature>
<feature type="compositionally biased region" description="Basic and acidic residues" evidence="2">
    <location>
        <begin position="187"/>
        <end position="212"/>
    </location>
</feature>
<dbReference type="RefSeq" id="XP_035668033.1">
    <property type="nucleotide sequence ID" value="XM_035812140.1"/>
</dbReference>
<dbReference type="PANTHER" id="PTHR46657">
    <property type="entry name" value="CENTROSOMAL PROTEIN OF 128 KDA"/>
    <property type="match status" value="1"/>
</dbReference>
<feature type="region of interest" description="Disordered" evidence="2">
    <location>
        <begin position="1"/>
        <end position="41"/>
    </location>
</feature>
<dbReference type="AlphaFoldDB" id="A0A9J7KQ31"/>
<evidence type="ECO:0000313" key="4">
    <source>
        <dbReference type="RefSeq" id="XP_035668017.1"/>
    </source>
</evidence>
<evidence type="ECO:0000313" key="5">
    <source>
        <dbReference type="RefSeq" id="XP_035668026.1"/>
    </source>
</evidence>
<dbReference type="KEGG" id="bfo:118410413"/>
<feature type="compositionally biased region" description="Basic and acidic residues" evidence="2">
    <location>
        <begin position="244"/>
        <end position="258"/>
    </location>
</feature>
<dbReference type="GeneID" id="118410413"/>
<feature type="compositionally biased region" description="Basic and acidic residues" evidence="2">
    <location>
        <begin position="220"/>
        <end position="237"/>
    </location>
</feature>
<name>A0A9J7KQ31_BRAFL</name>
<feature type="coiled-coil region" evidence="1">
    <location>
        <begin position="969"/>
        <end position="1067"/>
    </location>
</feature>
<evidence type="ECO:0000256" key="1">
    <source>
        <dbReference type="SAM" id="Coils"/>
    </source>
</evidence>